<dbReference type="GO" id="GO:0006508">
    <property type="term" value="P:proteolysis"/>
    <property type="evidence" value="ECO:0007669"/>
    <property type="project" value="InterPro"/>
</dbReference>
<dbReference type="AlphaFoldDB" id="A0AA39KCG9"/>
<keyword evidence="6" id="KW-1185">Reference proteome</keyword>
<dbReference type="InterPro" id="IPR011600">
    <property type="entry name" value="Pept_C14_caspase"/>
</dbReference>
<dbReference type="Pfam" id="PF00656">
    <property type="entry name" value="Peptidase_C14"/>
    <property type="match status" value="1"/>
</dbReference>
<evidence type="ECO:0000313" key="5">
    <source>
        <dbReference type="EMBL" id="KAK0457425.1"/>
    </source>
</evidence>
<keyword evidence="2" id="KW-0053">Apoptosis</keyword>
<feature type="domain" description="Peptidase C14 caspase" evidence="4">
    <location>
        <begin position="37"/>
        <end position="354"/>
    </location>
</feature>
<dbReference type="PANTHER" id="PTHR48104">
    <property type="entry name" value="METACASPASE-4"/>
    <property type="match status" value="1"/>
</dbReference>
<dbReference type="GO" id="GO:0006915">
    <property type="term" value="P:apoptotic process"/>
    <property type="evidence" value="ECO:0007669"/>
    <property type="project" value="UniProtKB-KW"/>
</dbReference>
<sequence length="367" mass="41002">MYLGFRRSRALNSAFQSSFSAACRPDRRRIKATPVVRKALLIGVSYTLEEYRLKLDYQVEGALTDVKQIYNILTGPLNFKKENVTVLTDGPDTPHHLWPTKANIEKAISTFVNGTSSGDICFLFYAGHGYQIYNPSSREMDKRDEHIVPCDAVDPDGDFIEGKMIIDDLLKNILVLPLAAADAKLTAVFDCCHSGTVLDLSHYRCNDITAWKRAALRVYRHIFSNTSVNLSMIVPCTLNSFAPGVASNWDPCLTDCGGFCLLPKRRGSGYVVCISACQDEESAWGGKKGGSLTKALVLALGHDPHPTLKDLNIFIGARVKVYSNAISENWKKKKKQKEDKEEYPSKIAQHPQFSSLWPLDMKQRFLC</sequence>
<gene>
    <name evidence="5" type="ORF">EV420DRAFT_1548103</name>
</gene>
<dbReference type="InterPro" id="IPR029030">
    <property type="entry name" value="Caspase-like_dom_sf"/>
</dbReference>
<dbReference type="Gene3D" id="3.40.50.12660">
    <property type="match status" value="1"/>
</dbReference>
<comment type="similarity">
    <text evidence="1">Belongs to the peptidase C14B family.</text>
</comment>
<dbReference type="GeneID" id="85356928"/>
<dbReference type="GO" id="GO:0005737">
    <property type="term" value="C:cytoplasm"/>
    <property type="evidence" value="ECO:0007669"/>
    <property type="project" value="TreeGrafter"/>
</dbReference>
<evidence type="ECO:0000256" key="2">
    <source>
        <dbReference type="ARBA" id="ARBA00022703"/>
    </source>
</evidence>
<evidence type="ECO:0000256" key="1">
    <source>
        <dbReference type="ARBA" id="ARBA00009005"/>
    </source>
</evidence>
<dbReference type="RefSeq" id="XP_060329737.1">
    <property type="nucleotide sequence ID" value="XM_060473380.1"/>
</dbReference>
<accession>A0AA39KCG9</accession>
<name>A0AA39KCG9_ARMTA</name>
<reference evidence="5" key="1">
    <citation type="submission" date="2023-06" db="EMBL/GenBank/DDBJ databases">
        <authorList>
            <consortium name="Lawrence Berkeley National Laboratory"/>
            <person name="Ahrendt S."/>
            <person name="Sahu N."/>
            <person name="Indic B."/>
            <person name="Wong-Bajracharya J."/>
            <person name="Merenyi Z."/>
            <person name="Ke H.-M."/>
            <person name="Monk M."/>
            <person name="Kocsube S."/>
            <person name="Drula E."/>
            <person name="Lipzen A."/>
            <person name="Balint B."/>
            <person name="Henrissat B."/>
            <person name="Andreopoulos B."/>
            <person name="Martin F.M."/>
            <person name="Harder C.B."/>
            <person name="Rigling D."/>
            <person name="Ford K.L."/>
            <person name="Foster G.D."/>
            <person name="Pangilinan J."/>
            <person name="Papanicolaou A."/>
            <person name="Barry K."/>
            <person name="LaButti K."/>
            <person name="Viragh M."/>
            <person name="Koriabine M."/>
            <person name="Yan M."/>
            <person name="Riley R."/>
            <person name="Champramary S."/>
            <person name="Plett K.L."/>
            <person name="Tsai I.J."/>
            <person name="Slot J."/>
            <person name="Sipos G."/>
            <person name="Plett J."/>
            <person name="Nagy L.G."/>
            <person name="Grigoriev I.V."/>
        </authorList>
    </citation>
    <scope>NUCLEOTIDE SEQUENCE</scope>
    <source>
        <strain evidence="5">CCBAS 213</strain>
    </source>
</reference>
<dbReference type="EMBL" id="JAUEPS010000021">
    <property type="protein sequence ID" value="KAK0457425.1"/>
    <property type="molecule type" value="Genomic_DNA"/>
</dbReference>
<keyword evidence="3" id="KW-0788">Thiol protease</keyword>
<dbReference type="PROSITE" id="PS51257">
    <property type="entry name" value="PROKAR_LIPOPROTEIN"/>
    <property type="match status" value="1"/>
</dbReference>
<dbReference type="Proteomes" id="UP001175211">
    <property type="component" value="Unassembled WGS sequence"/>
</dbReference>
<organism evidence="5 6">
    <name type="scientific">Armillaria tabescens</name>
    <name type="common">Ringless honey mushroom</name>
    <name type="synonym">Agaricus tabescens</name>
    <dbReference type="NCBI Taxonomy" id="1929756"/>
    <lineage>
        <taxon>Eukaryota</taxon>
        <taxon>Fungi</taxon>
        <taxon>Dikarya</taxon>
        <taxon>Basidiomycota</taxon>
        <taxon>Agaricomycotina</taxon>
        <taxon>Agaricomycetes</taxon>
        <taxon>Agaricomycetidae</taxon>
        <taxon>Agaricales</taxon>
        <taxon>Marasmiineae</taxon>
        <taxon>Physalacriaceae</taxon>
        <taxon>Desarmillaria</taxon>
    </lineage>
</organism>
<protein>
    <submittedName>
        <fullName evidence="5">Peptidase C14, caspase domain-containing protein</fullName>
    </submittedName>
</protein>
<evidence type="ECO:0000256" key="3">
    <source>
        <dbReference type="ARBA" id="ARBA00022807"/>
    </source>
</evidence>
<proteinExistence type="inferred from homology"/>
<dbReference type="GO" id="GO:0004197">
    <property type="term" value="F:cysteine-type endopeptidase activity"/>
    <property type="evidence" value="ECO:0007669"/>
    <property type="project" value="InterPro"/>
</dbReference>
<dbReference type="SUPFAM" id="SSF52129">
    <property type="entry name" value="Caspase-like"/>
    <property type="match status" value="1"/>
</dbReference>
<dbReference type="PANTHER" id="PTHR48104:SF30">
    <property type="entry name" value="METACASPASE-1"/>
    <property type="match status" value="1"/>
</dbReference>
<evidence type="ECO:0000259" key="4">
    <source>
        <dbReference type="Pfam" id="PF00656"/>
    </source>
</evidence>
<evidence type="ECO:0000313" key="6">
    <source>
        <dbReference type="Proteomes" id="UP001175211"/>
    </source>
</evidence>
<keyword evidence="3" id="KW-0645">Protease</keyword>
<keyword evidence="3" id="KW-0378">Hydrolase</keyword>
<comment type="caution">
    <text evidence="5">The sequence shown here is derived from an EMBL/GenBank/DDBJ whole genome shotgun (WGS) entry which is preliminary data.</text>
</comment>
<dbReference type="InterPro" id="IPR050452">
    <property type="entry name" value="Metacaspase"/>
</dbReference>